<dbReference type="GO" id="GO:0005764">
    <property type="term" value="C:lysosome"/>
    <property type="evidence" value="ECO:0007669"/>
    <property type="project" value="TreeGrafter"/>
</dbReference>
<dbReference type="EMBL" id="BDSP01000213">
    <property type="protein sequence ID" value="GAX24718.1"/>
    <property type="molecule type" value="Genomic_DNA"/>
</dbReference>
<name>A0A1Z5KFH8_FISSO</name>
<dbReference type="Pfam" id="PF00071">
    <property type="entry name" value="Ras"/>
    <property type="match status" value="1"/>
</dbReference>
<evidence type="ECO:0008006" key="6">
    <source>
        <dbReference type="Google" id="ProtNLM"/>
    </source>
</evidence>
<dbReference type="InParanoid" id="A0A1Z5KFH8"/>
<protein>
    <recommendedName>
        <fullName evidence="6">Ras-like protein family member 10B</fullName>
    </recommendedName>
</protein>
<evidence type="ECO:0000256" key="2">
    <source>
        <dbReference type="ARBA" id="ARBA00022741"/>
    </source>
</evidence>
<dbReference type="Proteomes" id="UP000198406">
    <property type="component" value="Unassembled WGS sequence"/>
</dbReference>
<dbReference type="CDD" id="cd00154">
    <property type="entry name" value="Rab"/>
    <property type="match status" value="1"/>
</dbReference>
<dbReference type="PROSITE" id="PS51421">
    <property type="entry name" value="RAS"/>
    <property type="match status" value="1"/>
</dbReference>
<dbReference type="SMART" id="SM00175">
    <property type="entry name" value="RAB"/>
    <property type="match status" value="1"/>
</dbReference>
<dbReference type="PANTHER" id="PTHR47981:SF20">
    <property type="entry name" value="RAS-RELATED PROTEIN RAB-7A"/>
    <property type="match status" value="1"/>
</dbReference>
<dbReference type="GO" id="GO:0090385">
    <property type="term" value="P:phagosome-lysosome fusion"/>
    <property type="evidence" value="ECO:0007669"/>
    <property type="project" value="TreeGrafter"/>
</dbReference>
<dbReference type="OrthoDB" id="25896at2759"/>
<comment type="caution">
    <text evidence="4">The sequence shown here is derived from an EMBL/GenBank/DDBJ whole genome shotgun (WGS) entry which is preliminary data.</text>
</comment>
<evidence type="ECO:0000256" key="3">
    <source>
        <dbReference type="ARBA" id="ARBA00023134"/>
    </source>
</evidence>
<keyword evidence="3" id="KW-0342">GTP-binding</keyword>
<dbReference type="PRINTS" id="PR00449">
    <property type="entry name" value="RASTRNSFRMNG"/>
</dbReference>
<accession>A0A1Z5KFH8</accession>
<dbReference type="GO" id="GO:0045335">
    <property type="term" value="C:phagocytic vesicle"/>
    <property type="evidence" value="ECO:0007669"/>
    <property type="project" value="TreeGrafter"/>
</dbReference>
<sequence>MSKDSSVSSQKPVRLKCLVLGSAGAGKTSILRRYFHQRFDAERTPTVGADFYTRRVYPHVTLQCWDTPGSERMDPRNKPTADSSAATFRQEFFRPADAVLLVYDVTSSTSFKQLLKWYADLLQLEQTLPILVLGNKLDLTVQGGASPLRRRVPSIHQRDVMGLRGHFRGHDFRYEYHVTPPTKASSLSSQLSKQTQPQYTQSHLKKLPKRRMEISSYLVNRENWTDDWSYLASVLNSEDQSNPDRDMVLLWCRRNGLQHCEASAATGEGVPEAMEALIQLALAHSKSEQLQQEKLQQSTSHVQKTIDFQTRYAAKDKTCCPCIIRRPIPNLLVLTRRDSL</sequence>
<dbReference type="Gene3D" id="3.40.50.300">
    <property type="entry name" value="P-loop containing nucleotide triphosphate hydrolases"/>
    <property type="match status" value="2"/>
</dbReference>
<evidence type="ECO:0000256" key="1">
    <source>
        <dbReference type="ARBA" id="ARBA00006270"/>
    </source>
</evidence>
<comment type="similarity">
    <text evidence="1">Belongs to the small GTPase superfamily. Rab family.</text>
</comment>
<gene>
    <name evidence="4" type="ORF">FisN_4Hh276</name>
</gene>
<keyword evidence="5" id="KW-1185">Reference proteome</keyword>
<dbReference type="GO" id="GO:0005525">
    <property type="term" value="F:GTP binding"/>
    <property type="evidence" value="ECO:0007669"/>
    <property type="project" value="UniProtKB-KW"/>
</dbReference>
<dbReference type="PROSITE" id="PS51419">
    <property type="entry name" value="RAB"/>
    <property type="match status" value="1"/>
</dbReference>
<dbReference type="GO" id="GO:0005770">
    <property type="term" value="C:late endosome"/>
    <property type="evidence" value="ECO:0007669"/>
    <property type="project" value="TreeGrafter"/>
</dbReference>
<dbReference type="AlphaFoldDB" id="A0A1Z5KFH8"/>
<evidence type="ECO:0000313" key="5">
    <source>
        <dbReference type="Proteomes" id="UP000198406"/>
    </source>
</evidence>
<organism evidence="4 5">
    <name type="scientific">Fistulifera solaris</name>
    <name type="common">Oleaginous diatom</name>
    <dbReference type="NCBI Taxonomy" id="1519565"/>
    <lineage>
        <taxon>Eukaryota</taxon>
        <taxon>Sar</taxon>
        <taxon>Stramenopiles</taxon>
        <taxon>Ochrophyta</taxon>
        <taxon>Bacillariophyta</taxon>
        <taxon>Bacillariophyceae</taxon>
        <taxon>Bacillariophycidae</taxon>
        <taxon>Naviculales</taxon>
        <taxon>Naviculaceae</taxon>
        <taxon>Fistulifera</taxon>
    </lineage>
</organism>
<dbReference type="InterPro" id="IPR001806">
    <property type="entry name" value="Small_GTPase"/>
</dbReference>
<keyword evidence="2" id="KW-0547">Nucleotide-binding</keyword>
<reference evidence="4 5" key="1">
    <citation type="journal article" date="2015" name="Plant Cell">
        <title>Oil accumulation by the oleaginous diatom Fistulifera solaris as revealed by the genome and transcriptome.</title>
        <authorList>
            <person name="Tanaka T."/>
            <person name="Maeda Y."/>
            <person name="Veluchamy A."/>
            <person name="Tanaka M."/>
            <person name="Abida H."/>
            <person name="Marechal E."/>
            <person name="Bowler C."/>
            <person name="Muto M."/>
            <person name="Sunaga Y."/>
            <person name="Tanaka M."/>
            <person name="Yoshino T."/>
            <person name="Taniguchi T."/>
            <person name="Fukuda Y."/>
            <person name="Nemoto M."/>
            <person name="Matsumoto M."/>
            <person name="Wong P.S."/>
            <person name="Aburatani S."/>
            <person name="Fujibuchi W."/>
        </authorList>
    </citation>
    <scope>NUCLEOTIDE SEQUENCE [LARGE SCALE GENOMIC DNA]</scope>
    <source>
        <strain evidence="4 5">JPCC DA0580</strain>
    </source>
</reference>
<dbReference type="GO" id="GO:0003924">
    <property type="term" value="F:GTPase activity"/>
    <property type="evidence" value="ECO:0007669"/>
    <property type="project" value="InterPro"/>
</dbReference>
<dbReference type="PANTHER" id="PTHR47981">
    <property type="entry name" value="RAB FAMILY"/>
    <property type="match status" value="1"/>
</dbReference>
<dbReference type="NCBIfam" id="TIGR00231">
    <property type="entry name" value="small_GTP"/>
    <property type="match status" value="1"/>
</dbReference>
<proteinExistence type="inferred from homology"/>
<dbReference type="SMART" id="SM00174">
    <property type="entry name" value="RHO"/>
    <property type="match status" value="1"/>
</dbReference>
<dbReference type="SUPFAM" id="SSF52540">
    <property type="entry name" value="P-loop containing nucleoside triphosphate hydrolases"/>
    <property type="match status" value="1"/>
</dbReference>
<dbReference type="InterPro" id="IPR027417">
    <property type="entry name" value="P-loop_NTPase"/>
</dbReference>
<evidence type="ECO:0000313" key="4">
    <source>
        <dbReference type="EMBL" id="GAX24718.1"/>
    </source>
</evidence>
<dbReference type="SMART" id="SM00173">
    <property type="entry name" value="RAS"/>
    <property type="match status" value="1"/>
</dbReference>
<dbReference type="InterPro" id="IPR005225">
    <property type="entry name" value="Small_GTP-bd"/>
</dbReference>